<dbReference type="AlphaFoldDB" id="A0A2H5XC30"/>
<evidence type="ECO:0000313" key="1">
    <source>
        <dbReference type="EMBL" id="GBC98751.1"/>
    </source>
</evidence>
<accession>A0A2H5XC30</accession>
<proteinExistence type="predicted"/>
<evidence type="ECO:0000313" key="2">
    <source>
        <dbReference type="Proteomes" id="UP000236173"/>
    </source>
</evidence>
<organism evidence="1 2">
    <name type="scientific">Candidatus Fervidibacter japonicus</name>
    <dbReference type="NCBI Taxonomy" id="2035412"/>
    <lineage>
        <taxon>Bacteria</taxon>
        <taxon>Candidatus Fervidibacterota</taxon>
        <taxon>Candidatus Fervidibacter</taxon>
    </lineage>
</organism>
<sequence>MNEFCRYLLTFNNGNIENYGGGQSAGLSVKRMLTSLMTLIYALGLARYTASRSQQ</sequence>
<comment type="caution">
    <text evidence="1">The sequence shown here is derived from an EMBL/GenBank/DDBJ whole genome shotgun (WGS) entry which is preliminary data.</text>
</comment>
<gene>
    <name evidence="1" type="ORF">HRbin17_01265</name>
</gene>
<dbReference type="EMBL" id="BEHT01000015">
    <property type="protein sequence ID" value="GBC98751.1"/>
    <property type="molecule type" value="Genomic_DNA"/>
</dbReference>
<dbReference type="Proteomes" id="UP000236173">
    <property type="component" value="Unassembled WGS sequence"/>
</dbReference>
<name>A0A2H5XC30_9BACT</name>
<protein>
    <submittedName>
        <fullName evidence="1">Uncharacterized protein</fullName>
    </submittedName>
</protein>
<reference evidence="2" key="1">
    <citation type="submission" date="2017-09" db="EMBL/GenBank/DDBJ databases">
        <title>Metaegenomics of thermophilic ammonia-oxidizing enrichment culture.</title>
        <authorList>
            <person name="Kato S."/>
            <person name="Suzuki K."/>
        </authorList>
    </citation>
    <scope>NUCLEOTIDE SEQUENCE [LARGE SCALE GENOMIC DNA]</scope>
</reference>